<comment type="caution">
    <text evidence="2">The sequence shown here is derived from an EMBL/GenBank/DDBJ whole genome shotgun (WGS) entry which is preliminary data.</text>
</comment>
<gene>
    <name evidence="2" type="ORF">CFAM422_010958</name>
</gene>
<protein>
    <submittedName>
        <fullName evidence="2">Uncharacterized protein</fullName>
    </submittedName>
</protein>
<proteinExistence type="predicted"/>
<accession>A0A9P4X714</accession>
<name>A0A9P4X714_9HYPO</name>
<sequence length="119" mass="13447">MPIHALLYQGPNVQFRPPLCKLYTSKIHIVSSRLLRSSAINQFLRAPLQWTPSLRLLALAALDRASSQQQQLQDPPFRHAPVAVAHRWIHARYLAPRPGHSINSSKHKRPGQPLFVLGP</sequence>
<dbReference type="Proteomes" id="UP000801864">
    <property type="component" value="Unassembled WGS sequence"/>
</dbReference>
<evidence type="ECO:0000313" key="3">
    <source>
        <dbReference type="Proteomes" id="UP000801864"/>
    </source>
</evidence>
<reference evidence="2 3" key="1">
    <citation type="submission" date="2018-06" db="EMBL/GenBank/DDBJ databases">
        <title>Genome analysis of cellulolytic fungus Trichoderma lentiforme CFAM-422.</title>
        <authorList>
            <person name="Steindorff A.S."/>
            <person name="Formighieri E.F."/>
            <person name="Midorikawa G.E.O."/>
            <person name="Tamietti M.S."/>
            <person name="Ramos E.Z."/>
            <person name="Silva A.S."/>
            <person name="Bon E.P.S."/>
            <person name="Mendes T.D."/>
            <person name="Damaso M.C.T."/>
            <person name="Favaro L.C.L."/>
        </authorList>
    </citation>
    <scope>NUCLEOTIDE SEQUENCE [LARGE SCALE GENOMIC DNA]</scope>
    <source>
        <strain evidence="2 3">CFAM-422</strain>
    </source>
</reference>
<feature type="region of interest" description="Disordered" evidence="1">
    <location>
        <begin position="97"/>
        <end position="119"/>
    </location>
</feature>
<organism evidence="2 3">
    <name type="scientific">Trichoderma lentiforme</name>
    <dbReference type="NCBI Taxonomy" id="1567552"/>
    <lineage>
        <taxon>Eukaryota</taxon>
        <taxon>Fungi</taxon>
        <taxon>Dikarya</taxon>
        <taxon>Ascomycota</taxon>
        <taxon>Pezizomycotina</taxon>
        <taxon>Sordariomycetes</taxon>
        <taxon>Hypocreomycetidae</taxon>
        <taxon>Hypocreales</taxon>
        <taxon>Hypocreaceae</taxon>
        <taxon>Trichoderma</taxon>
    </lineage>
</organism>
<dbReference type="AlphaFoldDB" id="A0A9P4X714"/>
<evidence type="ECO:0000256" key="1">
    <source>
        <dbReference type="SAM" id="MobiDB-lite"/>
    </source>
</evidence>
<keyword evidence="3" id="KW-1185">Reference proteome</keyword>
<dbReference type="EMBL" id="QLNT01000022">
    <property type="protein sequence ID" value="KAF3060743.1"/>
    <property type="molecule type" value="Genomic_DNA"/>
</dbReference>
<evidence type="ECO:0000313" key="2">
    <source>
        <dbReference type="EMBL" id="KAF3060743.1"/>
    </source>
</evidence>